<keyword evidence="6 9" id="KW-0443">Lipid metabolism</keyword>
<protein>
    <recommendedName>
        <fullName evidence="3 10">Lysophospholipase</fullName>
        <ecNumber evidence="3 10">3.1.1.5</ecNumber>
    </recommendedName>
</protein>
<keyword evidence="13" id="KW-1185">Reference proteome</keyword>
<dbReference type="AlphaFoldDB" id="A0A232LWG7"/>
<reference evidence="12 13" key="1">
    <citation type="journal article" date="2015" name="Environ. Microbiol.">
        <title>Metagenome sequence of Elaphomyces granulatus from sporocarp tissue reveals Ascomycota ectomycorrhizal fingerprints of genome expansion and a Proteobacteria-rich microbiome.</title>
        <authorList>
            <person name="Quandt C.A."/>
            <person name="Kohler A."/>
            <person name="Hesse C.N."/>
            <person name="Sharpton T.J."/>
            <person name="Martin F."/>
            <person name="Spatafora J.W."/>
        </authorList>
    </citation>
    <scope>NUCLEOTIDE SEQUENCE [LARGE SCALE GENOMIC DNA]</scope>
    <source>
        <strain evidence="12 13">OSC145934</strain>
    </source>
</reference>
<evidence type="ECO:0000313" key="12">
    <source>
        <dbReference type="EMBL" id="OXV08462.1"/>
    </source>
</evidence>
<dbReference type="EC" id="3.1.1.5" evidence="3 10"/>
<dbReference type="InterPro" id="IPR002642">
    <property type="entry name" value="LysoPLipase_cat_dom"/>
</dbReference>
<feature type="domain" description="PLA2c" evidence="11">
    <location>
        <begin position="54"/>
        <end position="601"/>
    </location>
</feature>
<dbReference type="GO" id="GO:0005783">
    <property type="term" value="C:endoplasmic reticulum"/>
    <property type="evidence" value="ECO:0007669"/>
    <property type="project" value="TreeGrafter"/>
</dbReference>
<keyword evidence="4 9" id="KW-0378">Hydrolase</keyword>
<comment type="catalytic activity">
    <reaction evidence="8 10">
        <text>a 1-acyl-sn-glycero-3-phosphocholine + H2O = sn-glycerol 3-phosphocholine + a fatty acid + H(+)</text>
        <dbReference type="Rhea" id="RHEA:15177"/>
        <dbReference type="ChEBI" id="CHEBI:15377"/>
        <dbReference type="ChEBI" id="CHEBI:15378"/>
        <dbReference type="ChEBI" id="CHEBI:16870"/>
        <dbReference type="ChEBI" id="CHEBI:28868"/>
        <dbReference type="ChEBI" id="CHEBI:58168"/>
        <dbReference type="EC" id="3.1.1.5"/>
    </reaction>
</comment>
<dbReference type="EMBL" id="NPHW01004093">
    <property type="protein sequence ID" value="OXV08462.1"/>
    <property type="molecule type" value="Genomic_DNA"/>
</dbReference>
<dbReference type="PANTHER" id="PTHR10728:SF62">
    <property type="entry name" value="LYSOPHOSPHOLIPASE"/>
    <property type="match status" value="1"/>
</dbReference>
<evidence type="ECO:0000256" key="3">
    <source>
        <dbReference type="ARBA" id="ARBA00013274"/>
    </source>
</evidence>
<evidence type="ECO:0000256" key="6">
    <source>
        <dbReference type="ARBA" id="ARBA00023098"/>
    </source>
</evidence>
<dbReference type="GO" id="GO:0004622">
    <property type="term" value="F:phosphatidylcholine lysophospholipase activity"/>
    <property type="evidence" value="ECO:0007669"/>
    <property type="project" value="UniProtKB-EC"/>
</dbReference>
<dbReference type="GO" id="GO:0046475">
    <property type="term" value="P:glycerophospholipid catabolic process"/>
    <property type="evidence" value="ECO:0007669"/>
    <property type="project" value="TreeGrafter"/>
</dbReference>
<evidence type="ECO:0000313" key="13">
    <source>
        <dbReference type="Proteomes" id="UP000243515"/>
    </source>
</evidence>
<feature type="chain" id="PRO_5011823807" description="Lysophospholipase" evidence="10">
    <location>
        <begin position="23"/>
        <end position="647"/>
    </location>
</feature>
<dbReference type="SUPFAM" id="SSF52151">
    <property type="entry name" value="FabD/lysophospholipase-like"/>
    <property type="match status" value="1"/>
</dbReference>
<keyword evidence="7" id="KW-0325">Glycoprotein</keyword>
<dbReference type="Pfam" id="PF01735">
    <property type="entry name" value="PLA2_B"/>
    <property type="match status" value="1"/>
</dbReference>
<evidence type="ECO:0000256" key="8">
    <source>
        <dbReference type="ARBA" id="ARBA00049531"/>
    </source>
</evidence>
<comment type="caution">
    <text evidence="12">The sequence shown here is derived from an EMBL/GenBank/DDBJ whole genome shotgun (WGS) entry which is preliminary data.</text>
</comment>
<dbReference type="OrthoDB" id="4084751at2759"/>
<evidence type="ECO:0000256" key="4">
    <source>
        <dbReference type="ARBA" id="ARBA00022801"/>
    </source>
</evidence>
<evidence type="ECO:0000256" key="10">
    <source>
        <dbReference type="RuleBase" id="RU362103"/>
    </source>
</evidence>
<dbReference type="GO" id="GO:0005829">
    <property type="term" value="C:cytosol"/>
    <property type="evidence" value="ECO:0007669"/>
    <property type="project" value="TreeGrafter"/>
</dbReference>
<dbReference type="Gene3D" id="3.40.1090.10">
    <property type="entry name" value="Cytosolic phospholipase A2 catalytic domain"/>
    <property type="match status" value="1"/>
</dbReference>
<dbReference type="SMART" id="SM00022">
    <property type="entry name" value="PLAc"/>
    <property type="match status" value="1"/>
</dbReference>
<feature type="signal peptide" evidence="10">
    <location>
        <begin position="1"/>
        <end position="22"/>
    </location>
</feature>
<accession>A0A232LWG7</accession>
<proteinExistence type="inferred from homology"/>
<name>A0A232LWG7_9EURO</name>
<evidence type="ECO:0000256" key="1">
    <source>
        <dbReference type="ARBA" id="ARBA00002169"/>
    </source>
</evidence>
<dbReference type="FunFam" id="3.40.1090.10:FF:000010">
    <property type="entry name" value="Lysophospholipase"/>
    <property type="match status" value="1"/>
</dbReference>
<gene>
    <name evidence="12" type="ORF">Egran_03774</name>
</gene>
<dbReference type="PROSITE" id="PS51210">
    <property type="entry name" value="PLA2C"/>
    <property type="match status" value="1"/>
</dbReference>
<evidence type="ECO:0000259" key="11">
    <source>
        <dbReference type="PROSITE" id="PS51210"/>
    </source>
</evidence>
<evidence type="ECO:0000256" key="2">
    <source>
        <dbReference type="ARBA" id="ARBA00008780"/>
    </source>
</evidence>
<keyword evidence="10" id="KW-0732">Signal</keyword>
<organism evidence="12 13">
    <name type="scientific">Elaphomyces granulatus</name>
    <dbReference type="NCBI Taxonomy" id="519963"/>
    <lineage>
        <taxon>Eukaryota</taxon>
        <taxon>Fungi</taxon>
        <taxon>Dikarya</taxon>
        <taxon>Ascomycota</taxon>
        <taxon>Pezizomycotina</taxon>
        <taxon>Eurotiomycetes</taxon>
        <taxon>Eurotiomycetidae</taxon>
        <taxon>Eurotiales</taxon>
        <taxon>Elaphomycetaceae</taxon>
        <taxon>Elaphomyces</taxon>
    </lineage>
</organism>
<evidence type="ECO:0000256" key="9">
    <source>
        <dbReference type="PROSITE-ProRule" id="PRU00555"/>
    </source>
</evidence>
<dbReference type="PANTHER" id="PTHR10728">
    <property type="entry name" value="CYTOSOLIC PHOSPHOLIPASE A2"/>
    <property type="match status" value="1"/>
</dbReference>
<sequence>MRPSAVVGYIAIIILLLSGATATLRVFETDESFNYNVPRALPNAPNGYVPTQVPCPANRPTVRNAASLCSNETSWLEVRRNKTNPAMRDFFKHISLGNFDPVSYLDQISNNASALPNIAIAVSGGGYRAMLSGAGAIKAFDSRTENSTGSGQLGGLLQSATYLSGLSGGSWLVGSIYMNNFSTISSLQTYHPGYIWQFGNSILVGPAGGGMQILNSAEYYTDIANMVGNKETAGFEITITDYWGRALSYQIINATNGGPSYTWSSIALSQGFQSGDMPMPLVVADGRNPNELLVGSNSTVFEFNPWEFGSFDPTIFGFVPLQYLGSKFDGGVIPPNESCVRGFDNAGYVMGTSSSLFNQFLLTINSTTLPNALKSKFSDILGAFGKDNEDIALYSPNPFFNYTNNTSLVANQTTLHLVDGGEDLQNIPLHPLIQPERHVDVVFAIDSSADTNYNWPNGTALVATYERSLNSTGIANGTAFSAIPDVNTFINLGLNSRPTFFGCNSSNMTSPTPLIVYIPNFPYGTFSNYSTFDLKYENDQRDAVILNGYDFATMGNATRDQNWPACVGCAMLSRSMERTQSTVPDICKQCFRTYCWNGTVNSTVPAEYNPTPALQLLSSSSSTGYVISPNIGLTTLFTFAAIVYDLI</sequence>
<comment type="similarity">
    <text evidence="2 10">Belongs to the lysophospholipase family.</text>
</comment>
<comment type="function">
    <text evidence="1">Catalyzes the release of fatty acids from lysophospholipids.</text>
</comment>
<keyword evidence="5 9" id="KW-0442">Lipid degradation</keyword>
<dbReference type="CDD" id="cd07203">
    <property type="entry name" value="cPLA2_Fungal_PLB"/>
    <property type="match status" value="1"/>
</dbReference>
<evidence type="ECO:0000256" key="7">
    <source>
        <dbReference type="ARBA" id="ARBA00023180"/>
    </source>
</evidence>
<evidence type="ECO:0000256" key="5">
    <source>
        <dbReference type="ARBA" id="ARBA00022963"/>
    </source>
</evidence>
<dbReference type="InterPro" id="IPR016035">
    <property type="entry name" value="Acyl_Trfase/lysoPLipase"/>
</dbReference>
<dbReference type="Proteomes" id="UP000243515">
    <property type="component" value="Unassembled WGS sequence"/>
</dbReference>
<dbReference type="GO" id="GO:0004623">
    <property type="term" value="F:phospholipase A2 activity"/>
    <property type="evidence" value="ECO:0007669"/>
    <property type="project" value="TreeGrafter"/>
</dbReference>